<dbReference type="AlphaFoldDB" id="A0A840AQ82"/>
<organism evidence="6 7">
    <name type="scientific">Kaistia hirudinis</name>
    <dbReference type="NCBI Taxonomy" id="1293440"/>
    <lineage>
        <taxon>Bacteria</taxon>
        <taxon>Pseudomonadati</taxon>
        <taxon>Pseudomonadota</taxon>
        <taxon>Alphaproteobacteria</taxon>
        <taxon>Hyphomicrobiales</taxon>
        <taxon>Kaistiaceae</taxon>
        <taxon>Kaistia</taxon>
    </lineage>
</organism>
<keyword evidence="3 4" id="KW-0732">Signal</keyword>
<evidence type="ECO:0000259" key="5">
    <source>
        <dbReference type="Pfam" id="PF13407"/>
    </source>
</evidence>
<dbReference type="Pfam" id="PF13407">
    <property type="entry name" value="Peripla_BP_4"/>
    <property type="match status" value="1"/>
</dbReference>
<comment type="similarity">
    <text evidence="2">Belongs to the bacterial solute-binding protein 2 family.</text>
</comment>
<evidence type="ECO:0000256" key="2">
    <source>
        <dbReference type="ARBA" id="ARBA00007639"/>
    </source>
</evidence>
<dbReference type="RefSeq" id="WP_183399085.1">
    <property type="nucleotide sequence ID" value="NZ_JACIDS010000003.1"/>
</dbReference>
<evidence type="ECO:0000313" key="6">
    <source>
        <dbReference type="EMBL" id="MBB3931448.1"/>
    </source>
</evidence>
<dbReference type="InterPro" id="IPR025997">
    <property type="entry name" value="SBP_2_dom"/>
</dbReference>
<dbReference type="Gene3D" id="3.40.50.2300">
    <property type="match status" value="2"/>
</dbReference>
<sequence length="384" mass="40511">MTFSPITALRVPRFLAAAALAITLPLAASFAQAEDNPAGVAEAEAIVKAHLGTPEFWAPPSFDSTPARGKTVWWISDYKTNILKQWALLGEKAAADGGLKWHLYDGGGSVPEQVRGFELAIAAKADAIVLGTGYPAAAFAAQVAKAKAAGIPVFSINSHPIGPDAPAKVPGHVADISYNYPDAGKLLADWFVADSAGKGHVLLVDITGLPSAGWTLDGFRAEVKRLGVDAKISEAATSLGPSVQTDLANVASTAVLRDPSIGYIIPPFDDFALFVQTGLAQSGARGAKVKTAGFNAVLTQVTNLKRGGTPLKIDLGGPNAWFSYAVIDDVLRVLSGQPAIHDYKIGYKIFDHENTQSIDTTKEVDTDWYGVDYPAKFKAIWGVK</sequence>
<dbReference type="GO" id="GO:0030313">
    <property type="term" value="C:cell envelope"/>
    <property type="evidence" value="ECO:0007669"/>
    <property type="project" value="UniProtKB-SubCell"/>
</dbReference>
<reference evidence="6 7" key="1">
    <citation type="submission" date="2020-08" db="EMBL/GenBank/DDBJ databases">
        <title>Genomic Encyclopedia of Type Strains, Phase IV (KMG-IV): sequencing the most valuable type-strain genomes for metagenomic binning, comparative biology and taxonomic classification.</title>
        <authorList>
            <person name="Goeker M."/>
        </authorList>
    </citation>
    <scope>NUCLEOTIDE SEQUENCE [LARGE SCALE GENOMIC DNA]</scope>
    <source>
        <strain evidence="6 7">DSM 25966</strain>
    </source>
</reference>
<dbReference type="InterPro" id="IPR028082">
    <property type="entry name" value="Peripla_BP_I"/>
</dbReference>
<evidence type="ECO:0000256" key="3">
    <source>
        <dbReference type="ARBA" id="ARBA00022729"/>
    </source>
</evidence>
<name>A0A840AQ82_9HYPH</name>
<comment type="caution">
    <text evidence="6">The sequence shown here is derived from an EMBL/GenBank/DDBJ whole genome shotgun (WGS) entry which is preliminary data.</text>
</comment>
<dbReference type="Proteomes" id="UP000553963">
    <property type="component" value="Unassembled WGS sequence"/>
</dbReference>
<protein>
    <submittedName>
        <fullName evidence="6">Ribose transport system substrate-binding protein</fullName>
    </submittedName>
</protein>
<dbReference type="SUPFAM" id="SSF53822">
    <property type="entry name" value="Periplasmic binding protein-like I"/>
    <property type="match status" value="1"/>
</dbReference>
<feature type="chain" id="PRO_5033047814" evidence="4">
    <location>
        <begin position="34"/>
        <end position="384"/>
    </location>
</feature>
<feature type="signal peptide" evidence="4">
    <location>
        <begin position="1"/>
        <end position="33"/>
    </location>
</feature>
<dbReference type="PANTHER" id="PTHR46847">
    <property type="entry name" value="D-ALLOSE-BINDING PERIPLASMIC PROTEIN-RELATED"/>
    <property type="match status" value="1"/>
</dbReference>
<dbReference type="EMBL" id="JACIDS010000003">
    <property type="protein sequence ID" value="MBB3931448.1"/>
    <property type="molecule type" value="Genomic_DNA"/>
</dbReference>
<evidence type="ECO:0000313" key="7">
    <source>
        <dbReference type="Proteomes" id="UP000553963"/>
    </source>
</evidence>
<gene>
    <name evidence="6" type="ORF">GGR25_002498</name>
</gene>
<proteinExistence type="inferred from homology"/>
<accession>A0A840AQ82</accession>
<evidence type="ECO:0000256" key="1">
    <source>
        <dbReference type="ARBA" id="ARBA00004196"/>
    </source>
</evidence>
<evidence type="ECO:0000256" key="4">
    <source>
        <dbReference type="SAM" id="SignalP"/>
    </source>
</evidence>
<comment type="subcellular location">
    <subcellularLocation>
        <location evidence="1">Cell envelope</location>
    </subcellularLocation>
</comment>
<dbReference type="GO" id="GO:0030246">
    <property type="term" value="F:carbohydrate binding"/>
    <property type="evidence" value="ECO:0007669"/>
    <property type="project" value="UniProtKB-ARBA"/>
</dbReference>
<keyword evidence="7" id="KW-1185">Reference proteome</keyword>
<feature type="domain" description="Periplasmic binding protein" evidence="5">
    <location>
        <begin position="91"/>
        <end position="308"/>
    </location>
</feature>
<dbReference type="PANTHER" id="PTHR46847:SF1">
    <property type="entry name" value="D-ALLOSE-BINDING PERIPLASMIC PROTEIN-RELATED"/>
    <property type="match status" value="1"/>
</dbReference>